<dbReference type="PANTHER" id="PTHR47018:SF1">
    <property type="entry name" value="TESMIN_TSO1-LIKE CXC DOMAIN-CONTAINING PROTEIN"/>
    <property type="match status" value="1"/>
</dbReference>
<protein>
    <submittedName>
        <fullName evidence="1">Uncharacterized protein</fullName>
    </submittedName>
</protein>
<dbReference type="PANTHER" id="PTHR47018">
    <property type="entry name" value="CXC DOMAIN-CONTAINING PROTEIN-RELATED"/>
    <property type="match status" value="1"/>
</dbReference>
<sequence>MVGKPFYRCVRAHLIVLEALSGLHWNSFESYCISSCTGSSVFDEIAGIIASATDGRLIQVELSTHLNSLMSPIAEFDNSIKTYPISKLWLQYIRMVLIMLQCLLADRCGNWDLHLKAMYTIYLTMYLQDMERVPEQLREQLLQGHIIVERSVGSDNAVSPDHALESSLNLEAKQKGGIKGLTLNGTAVAK</sequence>
<dbReference type="EMBL" id="JAVRJZ010000008">
    <property type="protein sequence ID" value="KAK2719881.1"/>
    <property type="molecule type" value="Genomic_DNA"/>
</dbReference>
<dbReference type="AlphaFoldDB" id="A0AA88I7Q8"/>
<dbReference type="Proteomes" id="UP001187531">
    <property type="component" value="Unassembled WGS sequence"/>
</dbReference>
<name>A0AA88I7Q8_ARTSF</name>
<gene>
    <name evidence="1" type="ORF">QYM36_005379</name>
</gene>
<comment type="caution">
    <text evidence="1">The sequence shown here is derived from an EMBL/GenBank/DDBJ whole genome shotgun (WGS) entry which is preliminary data.</text>
</comment>
<keyword evidence="2" id="KW-1185">Reference proteome</keyword>
<evidence type="ECO:0000313" key="2">
    <source>
        <dbReference type="Proteomes" id="UP001187531"/>
    </source>
</evidence>
<organism evidence="1 2">
    <name type="scientific">Artemia franciscana</name>
    <name type="common">Brine shrimp</name>
    <name type="synonym">Artemia sanfranciscana</name>
    <dbReference type="NCBI Taxonomy" id="6661"/>
    <lineage>
        <taxon>Eukaryota</taxon>
        <taxon>Metazoa</taxon>
        <taxon>Ecdysozoa</taxon>
        <taxon>Arthropoda</taxon>
        <taxon>Crustacea</taxon>
        <taxon>Branchiopoda</taxon>
        <taxon>Anostraca</taxon>
        <taxon>Artemiidae</taxon>
        <taxon>Artemia</taxon>
    </lineage>
</organism>
<proteinExistence type="predicted"/>
<accession>A0AA88I7Q8</accession>
<reference evidence="1" key="1">
    <citation type="submission" date="2023-07" db="EMBL/GenBank/DDBJ databases">
        <title>Chromosome-level genome assembly of Artemia franciscana.</title>
        <authorList>
            <person name="Jo E."/>
        </authorList>
    </citation>
    <scope>NUCLEOTIDE SEQUENCE</scope>
    <source>
        <tissue evidence="1">Whole body</tissue>
    </source>
</reference>
<evidence type="ECO:0000313" key="1">
    <source>
        <dbReference type="EMBL" id="KAK2719881.1"/>
    </source>
</evidence>